<evidence type="ECO:0000313" key="3">
    <source>
        <dbReference type="Proteomes" id="UP000242877"/>
    </source>
</evidence>
<feature type="region of interest" description="Disordered" evidence="1">
    <location>
        <begin position="36"/>
        <end position="71"/>
    </location>
</feature>
<dbReference type="AlphaFoldDB" id="A0A167Z633"/>
<accession>A0A167Z633</accession>
<feature type="region of interest" description="Disordered" evidence="1">
    <location>
        <begin position="106"/>
        <end position="185"/>
    </location>
</feature>
<dbReference type="Proteomes" id="UP000242877">
    <property type="component" value="Unassembled WGS sequence"/>
</dbReference>
<dbReference type="EMBL" id="AZGZ01000011">
    <property type="protein sequence ID" value="KZZ92221.1"/>
    <property type="molecule type" value="Genomic_DNA"/>
</dbReference>
<gene>
    <name evidence="2" type="ORF">AAP_02876</name>
</gene>
<evidence type="ECO:0000313" key="2">
    <source>
        <dbReference type="EMBL" id="KZZ92221.1"/>
    </source>
</evidence>
<keyword evidence="3" id="KW-1185">Reference proteome</keyword>
<evidence type="ECO:0000256" key="1">
    <source>
        <dbReference type="SAM" id="MobiDB-lite"/>
    </source>
</evidence>
<feature type="compositionally biased region" description="Pro residues" evidence="1">
    <location>
        <begin position="116"/>
        <end position="132"/>
    </location>
</feature>
<proteinExistence type="predicted"/>
<dbReference type="VEuPathDB" id="FungiDB:AAP_02876"/>
<feature type="compositionally biased region" description="Low complexity" evidence="1">
    <location>
        <begin position="58"/>
        <end position="69"/>
    </location>
</feature>
<feature type="compositionally biased region" description="Low complexity" evidence="1">
    <location>
        <begin position="133"/>
        <end position="150"/>
    </location>
</feature>
<organism evidence="2 3">
    <name type="scientific">Ascosphaera apis ARSEF 7405</name>
    <dbReference type="NCBI Taxonomy" id="392613"/>
    <lineage>
        <taxon>Eukaryota</taxon>
        <taxon>Fungi</taxon>
        <taxon>Dikarya</taxon>
        <taxon>Ascomycota</taxon>
        <taxon>Pezizomycotina</taxon>
        <taxon>Eurotiomycetes</taxon>
        <taxon>Eurotiomycetidae</taxon>
        <taxon>Onygenales</taxon>
        <taxon>Ascosphaeraceae</taxon>
        <taxon>Ascosphaera</taxon>
    </lineage>
</organism>
<sequence length="277" mass="30704">MKLDSMTDIDATTQKWTIKRLAQELCDYIGPVVKTPRASRVRAHDDKGEPTPTKKGARATTRGGATTTRSASIMAAAEDEDLIFDDDAHLYDDDENEGLIADHEEQVHEASDHPEPANPPTQPQAQPKPQPKPQAQSQAKPKAQQQQQQEAQRKTRQQKQKRPSVNSVDLTDDGNESPGGTRTSLFTRTNRSLFLGSNPVQTSVQTSEWLQEQFAQIHQSNELVNKDLEIIATAVVDIKDLLKELVNALVPTRLNAESETLTYGQQAGEGENRRQGH</sequence>
<reference evidence="2 3" key="1">
    <citation type="journal article" date="2016" name="Genome Biol. Evol.">
        <title>Divergent and convergent evolution of fungal pathogenicity.</title>
        <authorList>
            <person name="Shang Y."/>
            <person name="Xiao G."/>
            <person name="Zheng P."/>
            <person name="Cen K."/>
            <person name="Zhan S."/>
            <person name="Wang C."/>
        </authorList>
    </citation>
    <scope>NUCLEOTIDE SEQUENCE [LARGE SCALE GENOMIC DNA]</scope>
    <source>
        <strain evidence="2 3">ARSEF 7405</strain>
    </source>
</reference>
<name>A0A167Z633_9EURO</name>
<comment type="caution">
    <text evidence="2">The sequence shown here is derived from an EMBL/GenBank/DDBJ whole genome shotgun (WGS) entry which is preliminary data.</text>
</comment>
<protein>
    <submittedName>
        <fullName evidence="2">Uncharacterized protein</fullName>
    </submittedName>
</protein>
<feature type="compositionally biased region" description="Basic and acidic residues" evidence="1">
    <location>
        <begin position="106"/>
        <end position="115"/>
    </location>
</feature>